<name>A0A8H3H087_9AGAM</name>
<dbReference type="Proteomes" id="UP000663853">
    <property type="component" value="Unassembled WGS sequence"/>
</dbReference>
<protein>
    <submittedName>
        <fullName evidence="1">Uncharacterized protein</fullName>
    </submittedName>
</protein>
<proteinExistence type="predicted"/>
<evidence type="ECO:0000313" key="1">
    <source>
        <dbReference type="EMBL" id="CAE6474706.1"/>
    </source>
</evidence>
<reference evidence="1" key="1">
    <citation type="submission" date="2021-01" db="EMBL/GenBank/DDBJ databases">
        <authorList>
            <person name="Kaushik A."/>
        </authorList>
    </citation>
    <scope>NUCLEOTIDE SEQUENCE</scope>
    <source>
        <strain evidence="1">AG6-10EEA</strain>
    </source>
</reference>
<accession>A0A8H3H087</accession>
<evidence type="ECO:0000313" key="2">
    <source>
        <dbReference type="Proteomes" id="UP000663853"/>
    </source>
</evidence>
<dbReference type="OrthoDB" id="2131701at2759"/>
<gene>
    <name evidence="1" type="ORF">RDB_LOCUS79655</name>
</gene>
<dbReference type="AlphaFoldDB" id="A0A8H3H087"/>
<sequence>MLTRPLRLGTLVPVVPGFSWAIERAPKHGDRSRNRPRWEARRQYRFYYINRVADYSLGDGPFGTLESAFKSPRPWLSNEPLRTANSPAVTEQTTTSIRGEYLEFTQSVYYNVLYIHAMNIL</sequence>
<feature type="non-terminal residue" evidence="1">
    <location>
        <position position="1"/>
    </location>
</feature>
<dbReference type="EMBL" id="CAJMXA010002039">
    <property type="protein sequence ID" value="CAE6474706.1"/>
    <property type="molecule type" value="Genomic_DNA"/>
</dbReference>
<comment type="caution">
    <text evidence="1">The sequence shown here is derived from an EMBL/GenBank/DDBJ whole genome shotgun (WGS) entry which is preliminary data.</text>
</comment>
<organism evidence="1 2">
    <name type="scientific">Rhizoctonia solani</name>
    <dbReference type="NCBI Taxonomy" id="456999"/>
    <lineage>
        <taxon>Eukaryota</taxon>
        <taxon>Fungi</taxon>
        <taxon>Dikarya</taxon>
        <taxon>Basidiomycota</taxon>
        <taxon>Agaricomycotina</taxon>
        <taxon>Agaricomycetes</taxon>
        <taxon>Cantharellales</taxon>
        <taxon>Ceratobasidiaceae</taxon>
        <taxon>Rhizoctonia</taxon>
    </lineage>
</organism>